<evidence type="ECO:0000256" key="1">
    <source>
        <dbReference type="SAM" id="SignalP"/>
    </source>
</evidence>
<name>A0A8J2UI27_9BACT</name>
<evidence type="ECO:0000313" key="4">
    <source>
        <dbReference type="Proteomes" id="UP000607559"/>
    </source>
</evidence>
<dbReference type="Pfam" id="PF14321">
    <property type="entry name" value="DUF4382"/>
    <property type="match status" value="1"/>
</dbReference>
<keyword evidence="4" id="KW-1185">Reference proteome</keyword>
<gene>
    <name evidence="3" type="ORF">GCM10011511_51100</name>
</gene>
<dbReference type="Proteomes" id="UP000607559">
    <property type="component" value="Unassembled WGS sequence"/>
</dbReference>
<protein>
    <recommendedName>
        <fullName evidence="2">DUF4382 domain-containing protein</fullName>
    </recommendedName>
</protein>
<evidence type="ECO:0000313" key="3">
    <source>
        <dbReference type="EMBL" id="GGB21125.1"/>
    </source>
</evidence>
<reference evidence="3" key="1">
    <citation type="journal article" date="2014" name="Int. J. Syst. Evol. Microbiol.">
        <title>Complete genome sequence of Corynebacterium casei LMG S-19264T (=DSM 44701T), isolated from a smear-ripened cheese.</title>
        <authorList>
            <consortium name="US DOE Joint Genome Institute (JGI-PGF)"/>
            <person name="Walter F."/>
            <person name="Albersmeier A."/>
            <person name="Kalinowski J."/>
            <person name="Ruckert C."/>
        </authorList>
    </citation>
    <scope>NUCLEOTIDE SEQUENCE</scope>
    <source>
        <strain evidence="3">CGMCC 1.15448</strain>
    </source>
</reference>
<accession>A0A8J2UI27</accession>
<evidence type="ECO:0000259" key="2">
    <source>
        <dbReference type="Pfam" id="PF14321"/>
    </source>
</evidence>
<dbReference type="AlphaFoldDB" id="A0A8J2UI27"/>
<dbReference type="PROSITE" id="PS51257">
    <property type="entry name" value="PROKAR_LIPOPROTEIN"/>
    <property type="match status" value="1"/>
</dbReference>
<keyword evidence="1" id="KW-0732">Signal</keyword>
<reference evidence="3" key="2">
    <citation type="submission" date="2020-09" db="EMBL/GenBank/DDBJ databases">
        <authorList>
            <person name="Sun Q."/>
            <person name="Zhou Y."/>
        </authorList>
    </citation>
    <scope>NUCLEOTIDE SEQUENCE</scope>
    <source>
        <strain evidence="3">CGMCC 1.15448</strain>
    </source>
</reference>
<proteinExistence type="predicted"/>
<feature type="signal peptide" evidence="1">
    <location>
        <begin position="1"/>
        <end position="27"/>
    </location>
</feature>
<feature type="chain" id="PRO_5035202893" description="DUF4382 domain-containing protein" evidence="1">
    <location>
        <begin position="28"/>
        <end position="269"/>
    </location>
</feature>
<dbReference type="InterPro" id="IPR025491">
    <property type="entry name" value="DUF4382"/>
</dbReference>
<dbReference type="EMBL" id="BMJC01000006">
    <property type="protein sequence ID" value="GGB21125.1"/>
    <property type="molecule type" value="Genomic_DNA"/>
</dbReference>
<sequence length="269" mass="28668">MKMKSTRRLLYLFVPLAAGILIFTACNKSSSNNGTGQLEVRLTDGPGPYDAVYIDVEKVEVNVSSDSGTSSGWQTLPLLRPGVYNLLNFRNGIDTVLASANLPAGTLSQMRLILGNNNSVVINGVSYPLKTPSAQQSGLKFNIHATLTSGIVYRLWIDFDAGSSIVTTGNGGYILKPVIRTYTQAIGGSIKGYVLPSAAKPEVFAIQGTDTLLALPDSTTGYYFFGGVNAGSWNLTFHALDTLYRDTTIMVPVSTGVVSNAGTVTLQKK</sequence>
<feature type="domain" description="DUF4382" evidence="2">
    <location>
        <begin position="35"/>
        <end position="177"/>
    </location>
</feature>
<organism evidence="3 4">
    <name type="scientific">Puia dinghuensis</name>
    <dbReference type="NCBI Taxonomy" id="1792502"/>
    <lineage>
        <taxon>Bacteria</taxon>
        <taxon>Pseudomonadati</taxon>
        <taxon>Bacteroidota</taxon>
        <taxon>Chitinophagia</taxon>
        <taxon>Chitinophagales</taxon>
        <taxon>Chitinophagaceae</taxon>
        <taxon>Puia</taxon>
    </lineage>
</organism>
<comment type="caution">
    <text evidence="3">The sequence shown here is derived from an EMBL/GenBank/DDBJ whole genome shotgun (WGS) entry which is preliminary data.</text>
</comment>